<protein>
    <submittedName>
        <fullName evidence="2">Uncharacterized protein</fullName>
    </submittedName>
</protein>
<accession>A0A9D4CEB9</accession>
<reference evidence="2" key="2">
    <citation type="submission" date="2020-11" db="EMBL/GenBank/DDBJ databases">
        <authorList>
            <person name="McCartney M.A."/>
            <person name="Auch B."/>
            <person name="Kono T."/>
            <person name="Mallez S."/>
            <person name="Becker A."/>
            <person name="Gohl D.M."/>
            <person name="Silverstein K.A.T."/>
            <person name="Koren S."/>
            <person name="Bechman K.B."/>
            <person name="Herman A."/>
            <person name="Abrahante J.E."/>
            <person name="Garbe J."/>
        </authorList>
    </citation>
    <scope>NUCLEOTIDE SEQUENCE</scope>
    <source>
        <strain evidence="2">Duluth1</strain>
        <tissue evidence="2">Whole animal</tissue>
    </source>
</reference>
<feature type="compositionally biased region" description="Polar residues" evidence="1">
    <location>
        <begin position="1"/>
        <end position="10"/>
    </location>
</feature>
<evidence type="ECO:0000313" key="3">
    <source>
        <dbReference type="Proteomes" id="UP000828390"/>
    </source>
</evidence>
<organism evidence="2 3">
    <name type="scientific">Dreissena polymorpha</name>
    <name type="common">Zebra mussel</name>
    <name type="synonym">Mytilus polymorpha</name>
    <dbReference type="NCBI Taxonomy" id="45954"/>
    <lineage>
        <taxon>Eukaryota</taxon>
        <taxon>Metazoa</taxon>
        <taxon>Spiralia</taxon>
        <taxon>Lophotrochozoa</taxon>
        <taxon>Mollusca</taxon>
        <taxon>Bivalvia</taxon>
        <taxon>Autobranchia</taxon>
        <taxon>Heteroconchia</taxon>
        <taxon>Euheterodonta</taxon>
        <taxon>Imparidentia</taxon>
        <taxon>Neoheterodontei</taxon>
        <taxon>Myida</taxon>
        <taxon>Dreissenoidea</taxon>
        <taxon>Dreissenidae</taxon>
        <taxon>Dreissena</taxon>
    </lineage>
</organism>
<name>A0A9D4CEB9_DREPO</name>
<evidence type="ECO:0000313" key="2">
    <source>
        <dbReference type="EMBL" id="KAH3722122.1"/>
    </source>
</evidence>
<reference evidence="2" key="1">
    <citation type="journal article" date="2019" name="bioRxiv">
        <title>The Genome of the Zebra Mussel, Dreissena polymorpha: A Resource for Invasive Species Research.</title>
        <authorList>
            <person name="McCartney M.A."/>
            <person name="Auch B."/>
            <person name="Kono T."/>
            <person name="Mallez S."/>
            <person name="Zhang Y."/>
            <person name="Obille A."/>
            <person name="Becker A."/>
            <person name="Abrahante J.E."/>
            <person name="Garbe J."/>
            <person name="Badalamenti J.P."/>
            <person name="Herman A."/>
            <person name="Mangelson H."/>
            <person name="Liachko I."/>
            <person name="Sullivan S."/>
            <person name="Sone E.D."/>
            <person name="Koren S."/>
            <person name="Silverstein K.A.T."/>
            <person name="Beckman K.B."/>
            <person name="Gohl D.M."/>
        </authorList>
    </citation>
    <scope>NUCLEOTIDE SEQUENCE</scope>
    <source>
        <strain evidence="2">Duluth1</strain>
        <tissue evidence="2">Whole animal</tissue>
    </source>
</reference>
<keyword evidence="3" id="KW-1185">Reference proteome</keyword>
<comment type="caution">
    <text evidence="2">The sequence shown here is derived from an EMBL/GenBank/DDBJ whole genome shotgun (WGS) entry which is preliminary data.</text>
</comment>
<proteinExistence type="predicted"/>
<dbReference type="EMBL" id="JAIWYP010000013">
    <property type="protein sequence ID" value="KAH3722122.1"/>
    <property type="molecule type" value="Genomic_DNA"/>
</dbReference>
<sequence>MAALCQTSGMRSIGPRSGSSIWSSPTEQGQPQLYENYRITNPFSQFSKVMLRIIINHLKERPRNFWRKSRSEHSGTIL</sequence>
<feature type="region of interest" description="Disordered" evidence="1">
    <location>
        <begin position="1"/>
        <end position="28"/>
    </location>
</feature>
<feature type="compositionally biased region" description="Polar residues" evidence="1">
    <location>
        <begin position="17"/>
        <end position="28"/>
    </location>
</feature>
<dbReference type="AlphaFoldDB" id="A0A9D4CEB9"/>
<gene>
    <name evidence="2" type="ORF">DPMN_065074</name>
</gene>
<evidence type="ECO:0000256" key="1">
    <source>
        <dbReference type="SAM" id="MobiDB-lite"/>
    </source>
</evidence>
<dbReference type="Proteomes" id="UP000828390">
    <property type="component" value="Unassembled WGS sequence"/>
</dbReference>